<feature type="domain" description="BTB/POZ" evidence="2">
    <location>
        <begin position="1724"/>
        <end position="1759"/>
    </location>
</feature>
<name>A0A7J5ZX69_AMEME</name>
<feature type="compositionally biased region" description="Polar residues" evidence="1">
    <location>
        <begin position="350"/>
        <end position="384"/>
    </location>
</feature>
<feature type="region of interest" description="Disordered" evidence="1">
    <location>
        <begin position="1475"/>
        <end position="1522"/>
    </location>
</feature>
<feature type="compositionally biased region" description="Polar residues" evidence="1">
    <location>
        <begin position="1202"/>
        <end position="1217"/>
    </location>
</feature>
<feature type="compositionally biased region" description="Basic and acidic residues" evidence="1">
    <location>
        <begin position="1480"/>
        <end position="1522"/>
    </location>
</feature>
<feature type="region of interest" description="Disordered" evidence="1">
    <location>
        <begin position="1202"/>
        <end position="1245"/>
    </location>
</feature>
<feature type="region of interest" description="Disordered" evidence="1">
    <location>
        <begin position="977"/>
        <end position="1016"/>
    </location>
</feature>
<feature type="compositionally biased region" description="Polar residues" evidence="1">
    <location>
        <begin position="562"/>
        <end position="572"/>
    </location>
</feature>
<feature type="compositionally biased region" description="Polar residues" evidence="1">
    <location>
        <begin position="950"/>
        <end position="961"/>
    </location>
</feature>
<feature type="compositionally biased region" description="Low complexity" evidence="1">
    <location>
        <begin position="1080"/>
        <end position="1099"/>
    </location>
</feature>
<feature type="compositionally biased region" description="Low complexity" evidence="1">
    <location>
        <begin position="213"/>
        <end position="227"/>
    </location>
</feature>
<dbReference type="Proteomes" id="UP000593565">
    <property type="component" value="Unassembled WGS sequence"/>
</dbReference>
<protein>
    <recommendedName>
        <fullName evidence="2">BTB/POZ domain-containing protein</fullName>
    </recommendedName>
</protein>
<feature type="compositionally biased region" description="Low complexity" evidence="1">
    <location>
        <begin position="78"/>
        <end position="98"/>
    </location>
</feature>
<comment type="caution">
    <text evidence="3">The sequence shown here is derived from an EMBL/GenBank/DDBJ whole genome shotgun (WGS) entry which is preliminary data.</text>
</comment>
<dbReference type="InterPro" id="IPR027907">
    <property type="entry name" value="BTBD8_C"/>
</dbReference>
<feature type="region of interest" description="Disordered" evidence="1">
    <location>
        <begin position="1173"/>
        <end position="1192"/>
    </location>
</feature>
<dbReference type="EMBL" id="JAAGNN010000021">
    <property type="protein sequence ID" value="KAF4075212.1"/>
    <property type="molecule type" value="Genomic_DNA"/>
</dbReference>
<organism evidence="3 4">
    <name type="scientific">Ameiurus melas</name>
    <name type="common">Black bullhead</name>
    <name type="synonym">Silurus melas</name>
    <dbReference type="NCBI Taxonomy" id="219545"/>
    <lineage>
        <taxon>Eukaryota</taxon>
        <taxon>Metazoa</taxon>
        <taxon>Chordata</taxon>
        <taxon>Craniata</taxon>
        <taxon>Vertebrata</taxon>
        <taxon>Euteleostomi</taxon>
        <taxon>Actinopterygii</taxon>
        <taxon>Neopterygii</taxon>
        <taxon>Teleostei</taxon>
        <taxon>Ostariophysi</taxon>
        <taxon>Siluriformes</taxon>
        <taxon>Ictaluridae</taxon>
        <taxon>Ameiurus</taxon>
    </lineage>
</organism>
<feature type="region of interest" description="Disordered" evidence="1">
    <location>
        <begin position="1362"/>
        <end position="1401"/>
    </location>
</feature>
<feature type="compositionally biased region" description="Polar residues" evidence="1">
    <location>
        <begin position="989"/>
        <end position="998"/>
    </location>
</feature>
<reference evidence="3 4" key="1">
    <citation type="submission" date="2020-02" db="EMBL/GenBank/DDBJ databases">
        <title>A chromosome-scale genome assembly of the black bullhead catfish (Ameiurus melas).</title>
        <authorList>
            <person name="Wen M."/>
            <person name="Zham M."/>
            <person name="Cabau C."/>
            <person name="Klopp C."/>
            <person name="Donnadieu C."/>
            <person name="Roques C."/>
            <person name="Bouchez O."/>
            <person name="Lampietro C."/>
            <person name="Jouanno E."/>
            <person name="Herpin A."/>
            <person name="Louis A."/>
            <person name="Berthelot C."/>
            <person name="Parey E."/>
            <person name="Roest-Crollius H."/>
            <person name="Braasch I."/>
            <person name="Postlethwait J."/>
            <person name="Robinson-Rechavi M."/>
            <person name="Echchiki A."/>
            <person name="Begum T."/>
            <person name="Montfort J."/>
            <person name="Schartl M."/>
            <person name="Bobe J."/>
            <person name="Guiguen Y."/>
        </authorList>
    </citation>
    <scope>NUCLEOTIDE SEQUENCE [LARGE SCALE GENOMIC DNA]</scope>
    <source>
        <strain evidence="3">M_S1</strain>
        <tissue evidence="3">Blood</tissue>
    </source>
</reference>
<feature type="region of interest" description="Disordered" evidence="1">
    <location>
        <begin position="1"/>
        <end position="405"/>
    </location>
</feature>
<feature type="compositionally biased region" description="Basic and acidic residues" evidence="1">
    <location>
        <begin position="60"/>
        <end position="76"/>
    </location>
</feature>
<evidence type="ECO:0000256" key="1">
    <source>
        <dbReference type="SAM" id="MobiDB-lite"/>
    </source>
</evidence>
<keyword evidence="4" id="KW-1185">Reference proteome</keyword>
<sequence length="1759" mass="186958">MKPDGVATTPAEPADDVVESVPEAAGNEEQVQQDLTPSPQPEKLDNVGGQEGANSTMPPPEKEVNGKFSKPKDKTKAPVKTKPATAGTKASTTTGTASRPATAQNQVANGVMKKASNGASKKLVSMSSEMKKSAPVRASTQVKKEPIATVPPRTQVKAAERKAVGSVPSTSSGTRKMAAATTLSTLSKKPVTGGSNAAVKPKTTVAPRPPTAPAAKTSVSAASKAAPIPKTTRPTVAAASCPTTSSVPIRPTTTASKSTALRKNVSAPSAADSSQPSKVSTTVAAKKDIKTTIGAAARKPLASTTTRTTATKASKPEPPKPGTAAKRSYTDTKTSKPKTDETRQVPTRKVPSSSRNTSRLASGSNHKQGISSNLVSVKRQTAKPTHTLPLVIKGKPSEEQSSEPVEPSAILEATAFVTTAAIAPVESVMEAQTPSVERAQPDQQTSALVEGQGEGVQVPASQTTNVDTVSTEETIDVGPLAMQSVANVPVLMSNLPTVVPESEKVHDYVSVVIPMAQKMTEQELVTASLCEVSITAQVPTKDLEVVEKQEEEEEREGSQQVSLSDMSGTQPTEESRPGSAGLAGSVWQAGGLPSEFDSEDVSCSQQGASELSAPGVLEGTESMDDLGEASLKGADEVASAGSPDFEKFPDIPVNEDDEDDDDDRVDYMEVGSEMTEDPFRQCNDNEDEDEDVEMASEAVTESGLESYGNADEDDFAEDYRLDNLNSMQPSSIVPTALSAANPFADAWMQSLQPEPLVASPSSNPWQVYSQLPIQPTVQACLDIGSAKTDPSSQSLAVIDPDPSSPKPSSEPAAEMDMGLKQGSASHSQHISQSSTLLDPELAIHTCSDSSTPEELKDYSISTGLENQKQPLTVSLIPASLPDIMQDLRICRSDHAGSEHEEDEPETLPADDMLVQKSSQLTDQPSLHSSATGDEASDSEGDLQLGDPTEPGSTGNECFDSTQGVHSMSALVEECEEACVEMEGGGGSDAPQSATSAASNGFECTISNSNASSTTESCIKCPGIFSLKNEEQLPEESKDASPIKELDLAPASTYSQLPNQLADESSLDIGSAKTDLSSPQSPVLMDPDPSSPLPSSEPAAEMDMGLKQGLASHSQHISQSSTLLDPELAIHTCSGSSTCQELKDYCISPAIENQKPPLTVSLVPVSLPDIMQDLGICGSDHAGSEHEEDEPETLPADDMMVQKSSQLTDQPSLHSSATGDEASDSEGDLQLSDPTEPGSTGNECFDGTQVVHSMSALVEECEEACVEIEGGGGSDTPQSATSAASYGFECTTSNSNALSTTESCIKSPGIFSLENEEQLPEESKDASLIKELNLAPANDPADVVQQGESQLNSEGQYMLCGKGTEELPEPCSPRGTVANERGLDNSSHSEHQQDLDRDSPHHYYSTISEKTDSFLTGSNICVLQQEKVPTVHATRPSKHYSGLRVDHVTRLPTDLPPRMTNPGCNTQLRRLEQHQQQLEEIEQRREQQSRRAVRQMEEREEKNQVAGELEQKNREKNETELEVQRTDLLHQQIQQQQQELKQRQQVMQWQQELEQQKQNKHQNSHQKNVAAVLSPSGLCTIYEALEISDAEEDFEDNVEEREILLKVKVEHKCSPKERSSIPGSSSDNPDSPQSTLPFPNLIQDHEGQTCSVALDSPPLSGSSSPQQPSPLELDWSKKADIVQQLINQTLLLNGDNCSPLLLLPGGAAGTLSPLETSLWPSLPTLTPPSATVTSVSSFSAEISGSSPQGEWTVVELETHH</sequence>
<feature type="region of interest" description="Disordered" evidence="1">
    <location>
        <begin position="1069"/>
        <end position="1099"/>
    </location>
</feature>
<gene>
    <name evidence="3" type="ORF">AMELA_G00231870</name>
</gene>
<feature type="compositionally biased region" description="Low complexity" evidence="1">
    <location>
        <begin position="266"/>
        <end position="277"/>
    </location>
</feature>
<evidence type="ECO:0000313" key="4">
    <source>
        <dbReference type="Proteomes" id="UP000593565"/>
    </source>
</evidence>
<dbReference type="Pfam" id="PF15363">
    <property type="entry name" value="BTBD8_C"/>
    <property type="match status" value="1"/>
</dbReference>
<evidence type="ECO:0000313" key="3">
    <source>
        <dbReference type="EMBL" id="KAF4075212.1"/>
    </source>
</evidence>
<feature type="compositionally biased region" description="Polar residues" evidence="1">
    <location>
        <begin position="915"/>
        <end position="931"/>
    </location>
</feature>
<feature type="compositionally biased region" description="Basic and acidic residues" evidence="1">
    <location>
        <begin position="889"/>
        <end position="898"/>
    </location>
</feature>
<feature type="region of interest" description="Disordered" evidence="1">
    <location>
        <begin position="1028"/>
        <end position="1050"/>
    </location>
</feature>
<feature type="compositionally biased region" description="Basic and acidic residues" evidence="1">
    <location>
        <begin position="1028"/>
        <end position="1046"/>
    </location>
</feature>
<accession>A0A7J5ZX69</accession>
<feature type="compositionally biased region" description="Acidic residues" evidence="1">
    <location>
        <begin position="684"/>
        <end position="694"/>
    </location>
</feature>
<feature type="compositionally biased region" description="Polar residues" evidence="1">
    <location>
        <begin position="99"/>
        <end position="108"/>
    </location>
</feature>
<feature type="compositionally biased region" description="Polar residues" evidence="1">
    <location>
        <begin position="859"/>
        <end position="872"/>
    </location>
</feature>
<feature type="region of interest" description="Disordered" evidence="1">
    <location>
        <begin position="889"/>
        <end position="961"/>
    </location>
</feature>
<feature type="compositionally biased region" description="Basic and acidic residues" evidence="1">
    <location>
        <begin position="1380"/>
        <end position="1400"/>
    </location>
</feature>
<feature type="compositionally biased region" description="Low complexity" evidence="1">
    <location>
        <begin position="823"/>
        <end position="834"/>
    </location>
</feature>
<feature type="region of interest" description="Disordered" evidence="1">
    <location>
        <begin position="546"/>
        <end position="716"/>
    </location>
</feature>
<dbReference type="PANTHER" id="PTHR22427:SF8">
    <property type="entry name" value="PROLINE-RICH PROTEIN 36"/>
    <property type="match status" value="1"/>
</dbReference>
<feature type="compositionally biased region" description="Low complexity" evidence="1">
    <location>
        <begin position="302"/>
        <end position="313"/>
    </location>
</feature>
<evidence type="ECO:0000259" key="2">
    <source>
        <dbReference type="Pfam" id="PF15363"/>
    </source>
</evidence>
<feature type="compositionally biased region" description="Polar residues" evidence="1">
    <location>
        <begin position="1620"/>
        <end position="1636"/>
    </location>
</feature>
<feature type="region of interest" description="Disordered" evidence="1">
    <location>
        <begin position="1613"/>
        <end position="1671"/>
    </location>
</feature>
<feature type="region of interest" description="Disordered" evidence="1">
    <location>
        <begin position="782"/>
        <end position="872"/>
    </location>
</feature>
<dbReference type="PANTHER" id="PTHR22427">
    <property type="entry name" value="GH15728P"/>
    <property type="match status" value="1"/>
</dbReference>
<feature type="compositionally biased region" description="Polar residues" evidence="1">
    <location>
        <begin position="1004"/>
        <end position="1016"/>
    </location>
</feature>
<feature type="compositionally biased region" description="Basic and acidic residues" evidence="1">
    <location>
        <begin position="328"/>
        <end position="343"/>
    </location>
</feature>
<proteinExistence type="predicted"/>
<feature type="compositionally biased region" description="Low complexity" evidence="1">
    <location>
        <begin position="1655"/>
        <end position="1670"/>
    </location>
</feature>
<feature type="compositionally biased region" description="Acidic residues" evidence="1">
    <location>
        <begin position="653"/>
        <end position="664"/>
    </location>
</feature>
<feature type="compositionally biased region" description="Polar residues" evidence="1">
    <location>
        <begin position="241"/>
        <end position="261"/>
    </location>
</feature>